<keyword evidence="2" id="KW-1185">Reference proteome</keyword>
<organism evidence="1 2">
    <name type="scientific">Arcicella gelida</name>
    <dbReference type="NCBI Taxonomy" id="2984195"/>
    <lineage>
        <taxon>Bacteria</taxon>
        <taxon>Pseudomonadati</taxon>
        <taxon>Bacteroidota</taxon>
        <taxon>Cytophagia</taxon>
        <taxon>Cytophagales</taxon>
        <taxon>Flectobacillaceae</taxon>
        <taxon>Arcicella</taxon>
    </lineage>
</organism>
<sequence length="51" mass="6000">MEIIPCYFYGLSNTPLSQFESFRIPDGKGNWYTSSPKAHNVYVENQNKKIW</sequence>
<name>A0ABU5S2K1_9BACT</name>
<proteinExistence type="predicted"/>
<evidence type="ECO:0000313" key="2">
    <source>
        <dbReference type="Proteomes" id="UP001303899"/>
    </source>
</evidence>
<dbReference type="RefSeq" id="WP_323327538.1">
    <property type="nucleotide sequence ID" value="NZ_JAYGIL010000007.1"/>
</dbReference>
<comment type="caution">
    <text evidence="1">The sequence shown here is derived from an EMBL/GenBank/DDBJ whole genome shotgun (WGS) entry which is preliminary data.</text>
</comment>
<dbReference type="Proteomes" id="UP001303899">
    <property type="component" value="Unassembled WGS sequence"/>
</dbReference>
<reference evidence="1 2" key="1">
    <citation type="submission" date="2023-12" db="EMBL/GenBank/DDBJ databases">
        <title>Novel species of the genus Arcicella isolated from rivers.</title>
        <authorList>
            <person name="Lu H."/>
        </authorList>
    </citation>
    <scope>NUCLEOTIDE SEQUENCE [LARGE SCALE GENOMIC DNA]</scope>
    <source>
        <strain evidence="1 2">DC2W</strain>
    </source>
</reference>
<accession>A0ABU5S2K1</accession>
<gene>
    <name evidence="1" type="ORF">VB776_07320</name>
</gene>
<protein>
    <submittedName>
        <fullName evidence="1">Uncharacterized protein</fullName>
    </submittedName>
</protein>
<dbReference type="EMBL" id="JAYGIL010000007">
    <property type="protein sequence ID" value="MEA5402717.1"/>
    <property type="molecule type" value="Genomic_DNA"/>
</dbReference>
<evidence type="ECO:0000313" key="1">
    <source>
        <dbReference type="EMBL" id="MEA5402717.1"/>
    </source>
</evidence>